<dbReference type="RefSeq" id="WP_379879437.1">
    <property type="nucleotide sequence ID" value="NZ_JBHPON010000001.1"/>
</dbReference>
<dbReference type="GO" id="GO:0008168">
    <property type="term" value="F:methyltransferase activity"/>
    <property type="evidence" value="ECO:0007669"/>
    <property type="project" value="UniProtKB-KW"/>
</dbReference>
<dbReference type="PANTHER" id="PTHR36973">
    <property type="entry name" value="SLL1456 PROTEIN-RELATED"/>
    <property type="match status" value="1"/>
</dbReference>
<proteinExistence type="predicted"/>
<dbReference type="InterPro" id="IPR053188">
    <property type="entry name" value="FkbM_Methyltransferase"/>
</dbReference>
<evidence type="ECO:0000313" key="3">
    <source>
        <dbReference type="Proteomes" id="UP001596116"/>
    </source>
</evidence>
<dbReference type="SUPFAM" id="SSF53335">
    <property type="entry name" value="S-adenosyl-L-methionine-dependent methyltransferases"/>
    <property type="match status" value="1"/>
</dbReference>
<dbReference type="InterPro" id="IPR029063">
    <property type="entry name" value="SAM-dependent_MTases_sf"/>
</dbReference>
<keyword evidence="3" id="KW-1185">Reference proteome</keyword>
<gene>
    <name evidence="2" type="ORF">ACFMB1_06760</name>
</gene>
<dbReference type="Pfam" id="PF05050">
    <property type="entry name" value="Methyltransf_21"/>
    <property type="match status" value="1"/>
</dbReference>
<dbReference type="Proteomes" id="UP001596116">
    <property type="component" value="Unassembled WGS sequence"/>
</dbReference>
<dbReference type="InterPro" id="IPR006342">
    <property type="entry name" value="FkbM_mtfrase"/>
</dbReference>
<evidence type="ECO:0000259" key="1">
    <source>
        <dbReference type="Pfam" id="PF05050"/>
    </source>
</evidence>
<protein>
    <submittedName>
        <fullName evidence="2">FkbM family methyltransferase</fullName>
    </submittedName>
</protein>
<evidence type="ECO:0000313" key="2">
    <source>
        <dbReference type="EMBL" id="MFC6035238.1"/>
    </source>
</evidence>
<reference evidence="2 3" key="1">
    <citation type="submission" date="2024-09" db="EMBL/GenBank/DDBJ databases">
        <authorList>
            <person name="Zhang Z.-H."/>
        </authorList>
    </citation>
    <scope>NUCLEOTIDE SEQUENCE [LARGE SCALE GENOMIC DNA]</scope>
    <source>
        <strain evidence="2 3">HHTR114</strain>
    </source>
</reference>
<dbReference type="NCBIfam" id="TIGR01444">
    <property type="entry name" value="fkbM_fam"/>
    <property type="match status" value="1"/>
</dbReference>
<comment type="caution">
    <text evidence="2">The sequence shown here is derived from an EMBL/GenBank/DDBJ whole genome shotgun (WGS) entry which is preliminary data.</text>
</comment>
<accession>A0ABW1KXQ7</accession>
<dbReference type="EMBL" id="JBHPON010000001">
    <property type="protein sequence ID" value="MFC6035238.1"/>
    <property type="molecule type" value="Genomic_DNA"/>
</dbReference>
<keyword evidence="2" id="KW-0808">Transferase</keyword>
<organism evidence="2 3">
    <name type="scientific">Hyphococcus aureus</name>
    <dbReference type="NCBI Taxonomy" id="2666033"/>
    <lineage>
        <taxon>Bacteria</taxon>
        <taxon>Pseudomonadati</taxon>
        <taxon>Pseudomonadota</taxon>
        <taxon>Alphaproteobacteria</taxon>
        <taxon>Parvularculales</taxon>
        <taxon>Parvularculaceae</taxon>
        <taxon>Hyphococcus</taxon>
    </lineage>
</organism>
<dbReference type="Gene3D" id="3.40.50.150">
    <property type="entry name" value="Vaccinia Virus protein VP39"/>
    <property type="match status" value="1"/>
</dbReference>
<keyword evidence="2" id="KW-0489">Methyltransferase</keyword>
<dbReference type="GO" id="GO:0032259">
    <property type="term" value="P:methylation"/>
    <property type="evidence" value="ECO:0007669"/>
    <property type="project" value="UniProtKB-KW"/>
</dbReference>
<sequence>MPKPKIGNFFSFLKPSRNAGPAPEAAGRTPEKPTRDFAAFFQHLKRLGFAPDYCIDVGAAGGTKIIYSSFPDAFHIVFEPLPDFREELENTLEPYKHEIHFCALMKTPGEKSLLRHPDRYGSSLMHKNKKSHDNQVSVKVDTLDNIVGENRLSGDVLLKTDCQGADLFVLKGGVETLKKVSVVIVEASLFRFWGEHHPDFTEIVRFMQNRGFALYDILDGLYRPHDNALGQVDLAFVREDGPFRKTHQW</sequence>
<dbReference type="PANTHER" id="PTHR36973:SF4">
    <property type="entry name" value="NODULATION PROTEIN"/>
    <property type="match status" value="1"/>
</dbReference>
<name>A0ABW1KXQ7_9PROT</name>
<feature type="domain" description="Methyltransferase FkbM" evidence="1">
    <location>
        <begin position="56"/>
        <end position="212"/>
    </location>
</feature>